<comment type="caution">
    <text evidence="1">The sequence shown here is derived from an EMBL/GenBank/DDBJ whole genome shotgun (WGS) entry which is preliminary data.</text>
</comment>
<sequence>MANPSNGIDQAIYEEYPSLLPASDLGALPADPTLGDVGATDPDAVLGADIPTTDQTNGLVVWNLLLLEQLL</sequence>
<reference evidence="1" key="2">
    <citation type="journal article" date="2024" name="Plant">
        <title>Genomic evolution and insights into agronomic trait innovations of Sesamum species.</title>
        <authorList>
            <person name="Miao H."/>
            <person name="Wang L."/>
            <person name="Qu L."/>
            <person name="Liu H."/>
            <person name="Sun Y."/>
            <person name="Le M."/>
            <person name="Wang Q."/>
            <person name="Wei S."/>
            <person name="Zheng Y."/>
            <person name="Lin W."/>
            <person name="Duan Y."/>
            <person name="Cao H."/>
            <person name="Xiong S."/>
            <person name="Wang X."/>
            <person name="Wei L."/>
            <person name="Li C."/>
            <person name="Ma Q."/>
            <person name="Ju M."/>
            <person name="Zhao R."/>
            <person name="Li G."/>
            <person name="Mu C."/>
            <person name="Tian Q."/>
            <person name="Mei H."/>
            <person name="Zhang T."/>
            <person name="Gao T."/>
            <person name="Zhang H."/>
        </authorList>
    </citation>
    <scope>NUCLEOTIDE SEQUENCE</scope>
    <source>
        <strain evidence="1">KEN1</strain>
    </source>
</reference>
<evidence type="ECO:0000313" key="1">
    <source>
        <dbReference type="EMBL" id="KAL0457981.1"/>
    </source>
</evidence>
<proteinExistence type="predicted"/>
<name>A0AAW2XZ20_9LAMI</name>
<dbReference type="AlphaFoldDB" id="A0AAW2XZ20"/>
<dbReference type="EMBL" id="JACGWN010000002">
    <property type="protein sequence ID" value="KAL0457981.1"/>
    <property type="molecule type" value="Genomic_DNA"/>
</dbReference>
<protein>
    <submittedName>
        <fullName evidence="1">Uncharacterized protein</fullName>
    </submittedName>
</protein>
<gene>
    <name evidence="1" type="ORF">Slati_0425300</name>
</gene>
<reference evidence="1" key="1">
    <citation type="submission" date="2020-06" db="EMBL/GenBank/DDBJ databases">
        <authorList>
            <person name="Li T."/>
            <person name="Hu X."/>
            <person name="Zhang T."/>
            <person name="Song X."/>
            <person name="Zhang H."/>
            <person name="Dai N."/>
            <person name="Sheng W."/>
            <person name="Hou X."/>
            <person name="Wei L."/>
        </authorList>
    </citation>
    <scope>NUCLEOTIDE SEQUENCE</scope>
    <source>
        <strain evidence="1">KEN1</strain>
        <tissue evidence="1">Leaf</tissue>
    </source>
</reference>
<organism evidence="1">
    <name type="scientific">Sesamum latifolium</name>
    <dbReference type="NCBI Taxonomy" id="2727402"/>
    <lineage>
        <taxon>Eukaryota</taxon>
        <taxon>Viridiplantae</taxon>
        <taxon>Streptophyta</taxon>
        <taxon>Embryophyta</taxon>
        <taxon>Tracheophyta</taxon>
        <taxon>Spermatophyta</taxon>
        <taxon>Magnoliopsida</taxon>
        <taxon>eudicotyledons</taxon>
        <taxon>Gunneridae</taxon>
        <taxon>Pentapetalae</taxon>
        <taxon>asterids</taxon>
        <taxon>lamiids</taxon>
        <taxon>Lamiales</taxon>
        <taxon>Pedaliaceae</taxon>
        <taxon>Sesamum</taxon>
    </lineage>
</organism>
<accession>A0AAW2XZ20</accession>